<evidence type="ECO:0000256" key="10">
    <source>
        <dbReference type="ARBA" id="ARBA00023012"/>
    </source>
</evidence>
<dbReference type="PROSITE" id="PS50109">
    <property type="entry name" value="HIS_KIN"/>
    <property type="match status" value="1"/>
</dbReference>
<evidence type="ECO:0000256" key="8">
    <source>
        <dbReference type="ARBA" id="ARBA00022777"/>
    </source>
</evidence>
<dbReference type="GO" id="GO:0000155">
    <property type="term" value="F:phosphorelay sensor kinase activity"/>
    <property type="evidence" value="ECO:0007669"/>
    <property type="project" value="InterPro"/>
</dbReference>
<dbReference type="Gene3D" id="3.30.565.10">
    <property type="entry name" value="Histidine kinase-like ATPase, C-terminal domain"/>
    <property type="match status" value="1"/>
</dbReference>
<evidence type="ECO:0000256" key="14">
    <source>
        <dbReference type="SAM" id="MobiDB-lite"/>
    </source>
</evidence>
<dbReference type="Pfam" id="PF01584">
    <property type="entry name" value="CheW"/>
    <property type="match status" value="3"/>
</dbReference>
<keyword evidence="20" id="KW-1185">Reference proteome</keyword>
<dbReference type="eggNOG" id="COG0835">
    <property type="taxonomic scope" value="Bacteria"/>
</dbReference>
<evidence type="ECO:0000256" key="4">
    <source>
        <dbReference type="ARBA" id="ARBA00022500"/>
    </source>
</evidence>
<evidence type="ECO:0000313" key="20">
    <source>
        <dbReference type="Proteomes" id="UP000000447"/>
    </source>
</evidence>
<evidence type="ECO:0000256" key="5">
    <source>
        <dbReference type="ARBA" id="ARBA00022553"/>
    </source>
</evidence>
<dbReference type="Proteomes" id="UP000000447">
    <property type="component" value="Plasmid unnamed"/>
</dbReference>
<name>B9L351_THERP</name>
<dbReference type="InterPro" id="IPR002545">
    <property type="entry name" value="CheW-lke_dom"/>
</dbReference>
<organism evidence="19 20">
    <name type="scientific">Thermomicrobium roseum (strain ATCC 27502 / DSM 5159 / P-2)</name>
    <dbReference type="NCBI Taxonomy" id="309801"/>
    <lineage>
        <taxon>Bacteria</taxon>
        <taxon>Pseudomonadati</taxon>
        <taxon>Thermomicrobiota</taxon>
        <taxon>Thermomicrobia</taxon>
        <taxon>Thermomicrobiales</taxon>
        <taxon>Thermomicrobiaceae</taxon>
        <taxon>Thermomicrobium</taxon>
    </lineage>
</organism>
<dbReference type="Gene3D" id="1.10.287.560">
    <property type="entry name" value="Histidine kinase CheA-like, homodimeric domain"/>
    <property type="match status" value="1"/>
</dbReference>
<evidence type="ECO:0000259" key="16">
    <source>
        <dbReference type="PROSITE" id="PS50110"/>
    </source>
</evidence>
<dbReference type="SMART" id="SM00387">
    <property type="entry name" value="HATPase_c"/>
    <property type="match status" value="1"/>
</dbReference>
<dbReference type="InterPro" id="IPR051315">
    <property type="entry name" value="Bact_Chemotaxis_CheA"/>
</dbReference>
<evidence type="ECO:0000313" key="19">
    <source>
        <dbReference type="EMBL" id="ACM07135.1"/>
    </source>
</evidence>
<evidence type="ECO:0000256" key="7">
    <source>
        <dbReference type="ARBA" id="ARBA00022741"/>
    </source>
</evidence>
<keyword evidence="19" id="KW-0614">Plasmid</keyword>
<dbReference type="InterPro" id="IPR008207">
    <property type="entry name" value="Sig_transdc_His_kin_Hpt_dom"/>
</dbReference>
<dbReference type="SUPFAM" id="SSF47226">
    <property type="entry name" value="Histidine-containing phosphotransfer domain, HPT domain"/>
    <property type="match status" value="1"/>
</dbReference>
<dbReference type="InterPro" id="IPR036890">
    <property type="entry name" value="HATPase_C_sf"/>
</dbReference>
<dbReference type="GO" id="GO:0005737">
    <property type="term" value="C:cytoplasm"/>
    <property type="evidence" value="ECO:0007669"/>
    <property type="project" value="InterPro"/>
</dbReference>
<feature type="domain" description="CheW-like" evidence="17">
    <location>
        <begin position="891"/>
        <end position="1029"/>
    </location>
</feature>
<evidence type="ECO:0000256" key="12">
    <source>
        <dbReference type="PROSITE-ProRule" id="PRU00110"/>
    </source>
</evidence>
<gene>
    <name evidence="19" type="ordered locus">trd_A0215</name>
</gene>
<dbReference type="Gene3D" id="1.20.120.160">
    <property type="entry name" value="HPT domain"/>
    <property type="match status" value="1"/>
</dbReference>
<dbReference type="CDD" id="cd16916">
    <property type="entry name" value="HATPase_CheA-like"/>
    <property type="match status" value="1"/>
</dbReference>
<evidence type="ECO:0000256" key="13">
    <source>
        <dbReference type="PROSITE-ProRule" id="PRU00169"/>
    </source>
</evidence>
<evidence type="ECO:0000256" key="6">
    <source>
        <dbReference type="ARBA" id="ARBA00022679"/>
    </source>
</evidence>
<dbReference type="InterPro" id="IPR011006">
    <property type="entry name" value="CheY-like_superfamily"/>
</dbReference>
<keyword evidence="7" id="KW-0547">Nucleotide-binding</keyword>
<evidence type="ECO:0000256" key="1">
    <source>
        <dbReference type="ARBA" id="ARBA00000085"/>
    </source>
</evidence>
<dbReference type="PROSITE" id="PS50110">
    <property type="entry name" value="RESPONSE_REGULATORY"/>
    <property type="match status" value="1"/>
</dbReference>
<dbReference type="Pfam" id="PF00072">
    <property type="entry name" value="Response_reg"/>
    <property type="match status" value="1"/>
</dbReference>
<dbReference type="GO" id="GO:0006935">
    <property type="term" value="P:chemotaxis"/>
    <property type="evidence" value="ECO:0007669"/>
    <property type="project" value="InterPro"/>
</dbReference>
<evidence type="ECO:0000256" key="11">
    <source>
        <dbReference type="ARBA" id="ARBA00035100"/>
    </source>
</evidence>
<dbReference type="FunFam" id="3.30.565.10:FF:000016">
    <property type="entry name" value="Chemotaxis protein CheA, putative"/>
    <property type="match status" value="1"/>
</dbReference>
<dbReference type="AlphaFoldDB" id="B9L351"/>
<comment type="catalytic activity">
    <reaction evidence="1">
        <text>ATP + protein L-histidine = ADP + protein N-phospho-L-histidine.</text>
        <dbReference type="EC" id="2.7.13.3"/>
    </reaction>
</comment>
<dbReference type="PROSITE" id="PS50851">
    <property type="entry name" value="CHEW"/>
    <property type="match status" value="2"/>
</dbReference>
<dbReference type="InterPro" id="IPR037006">
    <property type="entry name" value="CheA-like_homodim_sf"/>
</dbReference>
<dbReference type="eggNOG" id="COG2198">
    <property type="taxonomic scope" value="Bacteria"/>
</dbReference>
<feature type="domain" description="CheW-like" evidence="17">
    <location>
        <begin position="439"/>
        <end position="574"/>
    </location>
</feature>
<dbReference type="PROSITE" id="PS50894">
    <property type="entry name" value="HPT"/>
    <property type="match status" value="1"/>
</dbReference>
<evidence type="ECO:0000259" key="15">
    <source>
        <dbReference type="PROSITE" id="PS50109"/>
    </source>
</evidence>
<keyword evidence="4" id="KW-0145">Chemotaxis</keyword>
<keyword evidence="5 13" id="KW-0597">Phosphoprotein</keyword>
<dbReference type="SMART" id="SM00260">
    <property type="entry name" value="CheW"/>
    <property type="match status" value="3"/>
</dbReference>
<dbReference type="SUPFAM" id="SSF47384">
    <property type="entry name" value="Homodimeric domain of signal transducing histidine kinase"/>
    <property type="match status" value="1"/>
</dbReference>
<feature type="domain" description="HPt" evidence="18">
    <location>
        <begin position="17"/>
        <end position="123"/>
    </location>
</feature>
<dbReference type="InterPro" id="IPR004358">
    <property type="entry name" value="Sig_transdc_His_kin-like_C"/>
</dbReference>
<keyword evidence="8 19" id="KW-0418">Kinase</keyword>
<dbReference type="PANTHER" id="PTHR43395:SF10">
    <property type="entry name" value="CHEMOTAXIS PROTEIN CHEA"/>
    <property type="match status" value="1"/>
</dbReference>
<dbReference type="SUPFAM" id="SSF52172">
    <property type="entry name" value="CheY-like"/>
    <property type="match status" value="1"/>
</dbReference>
<protein>
    <recommendedName>
        <fullName evidence="3">Chemotaxis protein CheA</fullName>
        <ecNumber evidence="2">2.7.13.3</ecNumber>
    </recommendedName>
</protein>
<dbReference type="Gene3D" id="2.30.30.40">
    <property type="entry name" value="SH3 Domains"/>
    <property type="match status" value="2"/>
</dbReference>
<dbReference type="PANTHER" id="PTHR43395">
    <property type="entry name" value="SENSOR HISTIDINE KINASE CHEA"/>
    <property type="match status" value="1"/>
</dbReference>
<dbReference type="KEGG" id="tro:trd_A0215"/>
<dbReference type="Pfam" id="PF02518">
    <property type="entry name" value="HATPase_c"/>
    <property type="match status" value="1"/>
</dbReference>
<dbReference type="InterPro" id="IPR001789">
    <property type="entry name" value="Sig_transdc_resp-reg_receiver"/>
</dbReference>
<dbReference type="Gene3D" id="3.40.50.2300">
    <property type="match status" value="1"/>
</dbReference>
<evidence type="ECO:0000259" key="17">
    <source>
        <dbReference type="PROSITE" id="PS50851"/>
    </source>
</evidence>
<dbReference type="InterPro" id="IPR036097">
    <property type="entry name" value="HisK_dim/P_sf"/>
</dbReference>
<feature type="modified residue" description="Phosphohistidine" evidence="12">
    <location>
        <position position="67"/>
    </location>
</feature>
<dbReference type="SMART" id="SM01231">
    <property type="entry name" value="H-kinase_dim"/>
    <property type="match status" value="1"/>
</dbReference>
<dbReference type="SUPFAM" id="SSF50341">
    <property type="entry name" value="CheW-like"/>
    <property type="match status" value="3"/>
</dbReference>
<dbReference type="eggNOG" id="COG0784">
    <property type="taxonomic scope" value="Bacteria"/>
</dbReference>
<dbReference type="EMBL" id="CP001276">
    <property type="protein sequence ID" value="ACM07135.1"/>
    <property type="molecule type" value="Genomic_DNA"/>
</dbReference>
<evidence type="ECO:0000259" key="18">
    <source>
        <dbReference type="PROSITE" id="PS50894"/>
    </source>
</evidence>
<dbReference type="Gene3D" id="2.40.50.180">
    <property type="entry name" value="CheA-289, Domain 4"/>
    <property type="match status" value="1"/>
</dbReference>
<sequence>MGVVPGDAGNSGGGTGAMGEDRELIEMFIEETRERLESIEPALVELERAESPAEKERLLNEVFRHLHSTKGSAGYLNLSDLVALVHAAEHLADVLRKGAPVQPEHVDLLLQTVSLVRGYLAFLAGQAELPEGLPVLTQRLQQAAERALERPHAGVDAAAGDATPATSGPTSEGETRPDEQRASETELTSSTVRVPVHVLDRLGRLAEEMLVTRNRITALAANLQDGELVGASKKLSVMVSELQDIAALTRLQPISSLFSQMPRVVRDAARATGKEVDLVIDGGRLEVDRRILQELRDPLVHLLRNAVDHGIESPERRIAFGKPSRGRIALRAMREGSNLVIEVSDDGKGIDYEAVRQKAVERGFVSAREAATLTEAELNALLLRPGFSTRDRATELSGRGVGLDVVAVRMQELGGSLSISSVPGQGTTIRLVVPTSVSVMNTLVFTARGYLLGIPYNVVQEIVLITDRDIEHYGEQDVFRLRDQLVPLFTLTSWPERGDGAKKQAGKHYVLVLRGEGTLAGLLCDGIARFEELIVKPVGNLLRGVESVSGLATLGTGEIVLILEPEKILADAGLAMARIQAEQVQLGLVHEHQASEDDLGERLVLLKGYGEHRYAVPVRLVSRIVRFTPEELAIFGERIYYRTEQALIPLIDLDRALRMGEGGAEQGGIAVLLRADNLECGFVASQVVRIGRVGVEPEPSDRHGVTGLLNLSDGVYLMVDVPTLVHGELRRLYEARQEARSVRGKKALIVEDSVFYRDALEAVLKRAGYAVSAVGSVEDALVFLARVPDVALIITDYNLPGKSGLDLIQVVRSGETAVRADVPIVVLSQYLGDQPNSAELAERLRAAGANAVYSKFDELEQSQLLEQFRHLVVHDEAETTADQQHAREEETVHVLAVNLGAEVYGVPIDRVREITTLDGVTPTPLDDAGFLGLANIRGEIVPVFDLGGVLRRPVRTNGEAVDVVTLTSLGPMVLRGESIRGTVRVPVSELREPTGNLGPLAEIVPSVATLPDCLLQVVELEKLAGVCLGRRG</sequence>
<dbReference type="EC" id="2.7.13.3" evidence="2"/>
<dbReference type="SMART" id="SM00448">
    <property type="entry name" value="REC"/>
    <property type="match status" value="1"/>
</dbReference>
<dbReference type="OrthoDB" id="9803176at2"/>
<keyword evidence="10" id="KW-0902">Two-component regulatory system</keyword>
<dbReference type="SUPFAM" id="SSF55874">
    <property type="entry name" value="ATPase domain of HSP90 chaperone/DNA topoisomerase II/histidine kinase"/>
    <property type="match status" value="1"/>
</dbReference>
<evidence type="ECO:0000256" key="3">
    <source>
        <dbReference type="ARBA" id="ARBA00021495"/>
    </source>
</evidence>
<feature type="region of interest" description="Disordered" evidence="14">
    <location>
        <begin position="144"/>
        <end position="189"/>
    </location>
</feature>
<proteinExistence type="predicted"/>
<keyword evidence="6" id="KW-0808">Transferase</keyword>
<keyword evidence="9" id="KW-0067">ATP-binding</keyword>
<dbReference type="SMART" id="SM00073">
    <property type="entry name" value="HPT"/>
    <property type="match status" value="1"/>
</dbReference>
<dbReference type="InterPro" id="IPR036061">
    <property type="entry name" value="CheW-like_dom_sf"/>
</dbReference>
<dbReference type="HOGENOM" id="CLU_000650_5_2_0"/>
<comment type="function">
    <text evidence="11">Involved in the transmission of sensory signals from the chemoreceptors to the flagellar motors. CheA is autophosphorylated; it can transfer its phosphate group to either CheB or CheY.</text>
</comment>
<feature type="compositionally biased region" description="Basic and acidic residues" evidence="14">
    <location>
        <begin position="173"/>
        <end position="184"/>
    </location>
</feature>
<dbReference type="Pfam" id="PF01627">
    <property type="entry name" value="Hpt"/>
    <property type="match status" value="1"/>
</dbReference>
<dbReference type="CDD" id="cd00156">
    <property type="entry name" value="REC"/>
    <property type="match status" value="1"/>
</dbReference>
<feature type="domain" description="Histidine kinase" evidence="15">
    <location>
        <begin position="187"/>
        <end position="437"/>
    </location>
</feature>
<feature type="modified residue" description="4-aspartylphosphate" evidence="13">
    <location>
        <position position="796"/>
    </location>
</feature>
<evidence type="ECO:0000256" key="9">
    <source>
        <dbReference type="ARBA" id="ARBA00022840"/>
    </source>
</evidence>
<dbReference type="InterPro" id="IPR003594">
    <property type="entry name" value="HATPase_dom"/>
</dbReference>
<feature type="domain" description="Response regulatory" evidence="16">
    <location>
        <begin position="746"/>
        <end position="870"/>
    </location>
</feature>
<dbReference type="CDD" id="cd00088">
    <property type="entry name" value="HPT"/>
    <property type="match status" value="1"/>
</dbReference>
<dbReference type="PRINTS" id="PR00344">
    <property type="entry name" value="BCTRLSENSOR"/>
</dbReference>
<accession>B9L351</accession>
<geneLocation type="plasmid" evidence="20">
    <name>Tros</name>
</geneLocation>
<evidence type="ECO:0000256" key="2">
    <source>
        <dbReference type="ARBA" id="ARBA00012438"/>
    </source>
</evidence>
<dbReference type="InterPro" id="IPR004105">
    <property type="entry name" value="CheA-like_dim"/>
</dbReference>
<reference evidence="19 20" key="1">
    <citation type="journal article" date="2009" name="PLoS ONE">
        <title>Complete genome sequence of the aerobic CO-oxidizing thermophile Thermomicrobium roseum.</title>
        <authorList>
            <person name="Wu D."/>
            <person name="Raymond J."/>
            <person name="Wu M."/>
            <person name="Chatterji S."/>
            <person name="Ren Q."/>
            <person name="Graham J.E."/>
            <person name="Bryant D.A."/>
            <person name="Robb F."/>
            <person name="Colman A."/>
            <person name="Tallon L.J."/>
            <person name="Badger J.H."/>
            <person name="Madupu R."/>
            <person name="Ward N.L."/>
            <person name="Eisen J.A."/>
        </authorList>
    </citation>
    <scope>NUCLEOTIDE SEQUENCE [LARGE SCALE GENOMIC DNA]</scope>
    <source>
        <strain evidence="20">ATCC 27502 / DSM 5159 / P-2</strain>
        <plasmid evidence="19">unnamed</plasmid>
    </source>
</reference>
<dbReference type="InterPro" id="IPR005467">
    <property type="entry name" value="His_kinase_dom"/>
</dbReference>
<dbReference type="Pfam" id="PF02895">
    <property type="entry name" value="H-kinase_dim"/>
    <property type="match status" value="1"/>
</dbReference>
<dbReference type="InterPro" id="IPR036641">
    <property type="entry name" value="HPT_dom_sf"/>
</dbReference>
<dbReference type="eggNOG" id="COG0643">
    <property type="taxonomic scope" value="Bacteria"/>
</dbReference>